<dbReference type="EMBL" id="CP054139">
    <property type="protein sequence ID" value="QKJ30158.1"/>
    <property type="molecule type" value="Genomic_DNA"/>
</dbReference>
<evidence type="ECO:0000313" key="2">
    <source>
        <dbReference type="Proteomes" id="UP000505355"/>
    </source>
</evidence>
<accession>A0A7D4UAP4</accession>
<dbReference type="RefSeq" id="WP_173414845.1">
    <property type="nucleotide sequence ID" value="NZ_CP054139.1"/>
</dbReference>
<evidence type="ECO:0000313" key="1">
    <source>
        <dbReference type="EMBL" id="QKJ30158.1"/>
    </source>
</evidence>
<dbReference type="KEGG" id="mmab:HQ865_10425"/>
<protein>
    <submittedName>
        <fullName evidence="1">Uncharacterized protein</fullName>
    </submittedName>
</protein>
<sequence length="73" mass="8539">MNLQAEKIELAKMLLETDDRSLLKDIRTLFTRKEETLIATPQHVIDGIKKSQEQFKNGQYSSYEDVKKLLDKI</sequence>
<gene>
    <name evidence="1" type="ORF">HQ865_10425</name>
</gene>
<dbReference type="Proteomes" id="UP000505355">
    <property type="component" value="Chromosome"/>
</dbReference>
<name>A0A7D4UAP4_9SPHI</name>
<organism evidence="1 2">
    <name type="scientific">Mucilaginibacter mali</name>
    <dbReference type="NCBI Taxonomy" id="2740462"/>
    <lineage>
        <taxon>Bacteria</taxon>
        <taxon>Pseudomonadati</taxon>
        <taxon>Bacteroidota</taxon>
        <taxon>Sphingobacteriia</taxon>
        <taxon>Sphingobacteriales</taxon>
        <taxon>Sphingobacteriaceae</taxon>
        <taxon>Mucilaginibacter</taxon>
    </lineage>
</organism>
<dbReference type="AlphaFoldDB" id="A0A7D4UAP4"/>
<keyword evidence="2" id="KW-1185">Reference proteome</keyword>
<reference evidence="1 2" key="1">
    <citation type="submission" date="2020-05" db="EMBL/GenBank/DDBJ databases">
        <title>Mucilaginibacter mali sp. nov.</title>
        <authorList>
            <person name="Kim H.S."/>
            <person name="Lee K.C."/>
            <person name="Suh M.K."/>
            <person name="Kim J.-S."/>
            <person name="Han K.-I."/>
            <person name="Eom M.K."/>
            <person name="Shin Y.K."/>
            <person name="Lee J.-S."/>
        </authorList>
    </citation>
    <scope>NUCLEOTIDE SEQUENCE [LARGE SCALE GENOMIC DNA]</scope>
    <source>
        <strain evidence="1 2">G2-14</strain>
    </source>
</reference>
<proteinExistence type="predicted"/>